<sequence>MHKKIRMLFSSVLAFTGLTLVSSAMAQDGGIPRTPSGHPDLSGTYDVSTLTPLNRPEEFGEKTFLTDDEATGIAARELERNIERQLDSDPDRSAPPQGGDGSSGASGNVGGYNTFWIDRGTAAFQIDGQWRTSILIDPPNGRMPAFTDERRAAFRARFSAGEAAPRREGGANDGTAYWLDAGLDAPGPYDNMEQRPFAERCLLSFSSTAGPPMLPALYNNHKRIVQSEDTVIIQVEMVHEARIVRMNARHDPPEIQKWLGDSIGWWEGDTLVVETTNFRETPAFSQGSKNMKVTERFRMESADQLIYTFTVDDPSAWTAPFTGEYAWPRSPNKVFEYACHEANYALEGIMKGARLLEAEFRGEDPGGVANPTR</sequence>
<evidence type="ECO:0000313" key="2">
    <source>
        <dbReference type="EMBL" id="SUZ67028.1"/>
    </source>
</evidence>
<evidence type="ECO:0000256" key="1">
    <source>
        <dbReference type="SAM" id="MobiDB-lite"/>
    </source>
</evidence>
<dbReference type="AlphaFoldDB" id="A0A381PKQ9"/>
<feature type="compositionally biased region" description="Gly residues" evidence="1">
    <location>
        <begin position="98"/>
        <end position="107"/>
    </location>
</feature>
<proteinExistence type="predicted"/>
<gene>
    <name evidence="2" type="ORF">METZ01_LOCUS19882</name>
</gene>
<protein>
    <submittedName>
        <fullName evidence="2">Uncharacterized protein</fullName>
    </submittedName>
</protein>
<reference evidence="2" key="1">
    <citation type="submission" date="2018-05" db="EMBL/GenBank/DDBJ databases">
        <authorList>
            <person name="Lanie J.A."/>
            <person name="Ng W.-L."/>
            <person name="Kazmierczak K.M."/>
            <person name="Andrzejewski T.M."/>
            <person name="Davidsen T.M."/>
            <person name="Wayne K.J."/>
            <person name="Tettelin H."/>
            <person name="Glass J.I."/>
            <person name="Rusch D."/>
            <person name="Podicherti R."/>
            <person name="Tsui H.-C.T."/>
            <person name="Winkler M.E."/>
        </authorList>
    </citation>
    <scope>NUCLEOTIDE SEQUENCE</scope>
</reference>
<accession>A0A381PKQ9</accession>
<feature type="region of interest" description="Disordered" evidence="1">
    <location>
        <begin position="82"/>
        <end position="107"/>
    </location>
</feature>
<name>A0A381PKQ9_9ZZZZ</name>
<feature type="compositionally biased region" description="Basic and acidic residues" evidence="1">
    <location>
        <begin position="82"/>
        <end position="92"/>
    </location>
</feature>
<organism evidence="2">
    <name type="scientific">marine metagenome</name>
    <dbReference type="NCBI Taxonomy" id="408172"/>
    <lineage>
        <taxon>unclassified sequences</taxon>
        <taxon>metagenomes</taxon>
        <taxon>ecological metagenomes</taxon>
    </lineage>
</organism>
<dbReference type="EMBL" id="UINC01001000">
    <property type="protein sequence ID" value="SUZ67028.1"/>
    <property type="molecule type" value="Genomic_DNA"/>
</dbReference>